<dbReference type="EMBL" id="CM010721">
    <property type="protein sequence ID" value="RZC72125.1"/>
    <property type="molecule type" value="Genomic_DNA"/>
</dbReference>
<evidence type="ECO:0000313" key="1">
    <source>
        <dbReference type="EMBL" id="RZC72125.1"/>
    </source>
</evidence>
<name>A0A4Y7KJR4_PAPSO</name>
<proteinExistence type="predicted"/>
<sequence>MSCVWRRAKRSVGFFLRRWKALFSYFPLLFISEGSP</sequence>
<evidence type="ECO:0000313" key="2">
    <source>
        <dbReference type="Proteomes" id="UP000316621"/>
    </source>
</evidence>
<dbReference type="AlphaFoldDB" id="A0A4Y7KJR4"/>
<protein>
    <submittedName>
        <fullName evidence="1">Uncharacterized protein</fullName>
    </submittedName>
</protein>
<organism evidence="1 2">
    <name type="scientific">Papaver somniferum</name>
    <name type="common">Opium poppy</name>
    <dbReference type="NCBI Taxonomy" id="3469"/>
    <lineage>
        <taxon>Eukaryota</taxon>
        <taxon>Viridiplantae</taxon>
        <taxon>Streptophyta</taxon>
        <taxon>Embryophyta</taxon>
        <taxon>Tracheophyta</taxon>
        <taxon>Spermatophyta</taxon>
        <taxon>Magnoliopsida</taxon>
        <taxon>Ranunculales</taxon>
        <taxon>Papaveraceae</taxon>
        <taxon>Papaveroideae</taxon>
        <taxon>Papaver</taxon>
    </lineage>
</organism>
<keyword evidence="2" id="KW-1185">Reference proteome</keyword>
<accession>A0A4Y7KJR4</accession>
<dbReference type="Gramene" id="RZC72125">
    <property type="protein sequence ID" value="RZC72125"/>
    <property type="gene ID" value="C5167_035369"/>
</dbReference>
<reference evidence="1 2" key="1">
    <citation type="journal article" date="2018" name="Science">
        <title>The opium poppy genome and morphinan production.</title>
        <authorList>
            <person name="Guo L."/>
            <person name="Winzer T."/>
            <person name="Yang X."/>
            <person name="Li Y."/>
            <person name="Ning Z."/>
            <person name="He Z."/>
            <person name="Teodor R."/>
            <person name="Lu Y."/>
            <person name="Bowser T.A."/>
            <person name="Graham I.A."/>
            <person name="Ye K."/>
        </authorList>
    </citation>
    <scope>NUCLEOTIDE SEQUENCE [LARGE SCALE GENOMIC DNA]</scope>
    <source>
        <strain evidence="2">cv. HN1</strain>
        <tissue evidence="1">Leaves</tissue>
    </source>
</reference>
<gene>
    <name evidence="1" type="ORF">C5167_035369</name>
</gene>
<dbReference type="Proteomes" id="UP000316621">
    <property type="component" value="Chromosome 7"/>
</dbReference>